<dbReference type="InterPro" id="IPR053239">
    <property type="entry name" value="Dual_spec_PTase"/>
</dbReference>
<gene>
    <name evidence="1" type="ORF">INT48_009258</name>
</gene>
<dbReference type="Proteomes" id="UP000613177">
    <property type="component" value="Unassembled WGS sequence"/>
</dbReference>
<comment type="caution">
    <text evidence="1">The sequence shown here is derived from an EMBL/GenBank/DDBJ whole genome shotgun (WGS) entry which is preliminary data.</text>
</comment>
<dbReference type="EMBL" id="JAEPRE010000101">
    <property type="protein sequence ID" value="KAG2232732.1"/>
    <property type="molecule type" value="Genomic_DNA"/>
</dbReference>
<organism evidence="1 2">
    <name type="scientific">Thamnidium elegans</name>
    <dbReference type="NCBI Taxonomy" id="101142"/>
    <lineage>
        <taxon>Eukaryota</taxon>
        <taxon>Fungi</taxon>
        <taxon>Fungi incertae sedis</taxon>
        <taxon>Mucoromycota</taxon>
        <taxon>Mucoromycotina</taxon>
        <taxon>Mucoromycetes</taxon>
        <taxon>Mucorales</taxon>
        <taxon>Mucorineae</taxon>
        <taxon>Mucoraceae</taxon>
        <taxon>Thamnidium</taxon>
    </lineage>
</organism>
<feature type="non-terminal residue" evidence="1">
    <location>
        <position position="1"/>
    </location>
</feature>
<accession>A0A8H7VVA6</accession>
<evidence type="ECO:0000313" key="1">
    <source>
        <dbReference type="EMBL" id="KAG2232732.1"/>
    </source>
</evidence>
<evidence type="ECO:0000313" key="2">
    <source>
        <dbReference type="Proteomes" id="UP000613177"/>
    </source>
</evidence>
<reference evidence="1" key="1">
    <citation type="submission" date="2021-01" db="EMBL/GenBank/DDBJ databases">
        <title>Metabolic potential, ecology and presence of endohyphal bacteria is reflected in genomic diversity of Mucoromycotina.</title>
        <authorList>
            <person name="Muszewska A."/>
            <person name="Okrasinska A."/>
            <person name="Steczkiewicz K."/>
            <person name="Drgas O."/>
            <person name="Orlowska M."/>
            <person name="Perlinska-Lenart U."/>
            <person name="Aleksandrzak-Piekarczyk T."/>
            <person name="Szatraj K."/>
            <person name="Zielenkiewicz U."/>
            <person name="Pilsyk S."/>
            <person name="Malc E."/>
            <person name="Mieczkowski P."/>
            <person name="Kruszewska J.S."/>
            <person name="Biernat P."/>
            <person name="Pawlowska J."/>
        </authorList>
    </citation>
    <scope>NUCLEOTIDE SEQUENCE</scope>
    <source>
        <strain evidence="1">WA0000018081</strain>
    </source>
</reference>
<sequence>MIVIHYDELENSSRLVESVLPLQVIDVTSSLFIANTEMSINLRNFSDQIARFATLCDIVLYGPKAETFAEIISCVTTTIGCRGKSAGKRAVIHANKIEYKTIIIKDDFSVYENNYPEFVMYDSTGLSKRRLDFWELENMQMRKMSGANEVTKNVWIGNIMFGIGEKFVVLTDICSLPEEKK</sequence>
<dbReference type="AlphaFoldDB" id="A0A8H7VVA6"/>
<keyword evidence="2" id="KW-1185">Reference proteome</keyword>
<dbReference type="GO" id="GO:0033260">
    <property type="term" value="P:nuclear DNA replication"/>
    <property type="evidence" value="ECO:0007669"/>
    <property type="project" value="TreeGrafter"/>
</dbReference>
<dbReference type="PANTHER" id="PTHR47550:SF1">
    <property type="entry name" value="DUAL SPECIFICITY PROTEIN PHOSPHATASE PPS1"/>
    <property type="match status" value="1"/>
</dbReference>
<name>A0A8H7VVA6_9FUNG</name>
<protein>
    <submittedName>
        <fullName evidence="1">Uncharacterized protein</fullName>
    </submittedName>
</protein>
<dbReference type="GO" id="GO:0005634">
    <property type="term" value="C:nucleus"/>
    <property type="evidence" value="ECO:0007669"/>
    <property type="project" value="GOC"/>
</dbReference>
<proteinExistence type="predicted"/>
<dbReference type="GO" id="GO:0008138">
    <property type="term" value="F:protein tyrosine/serine/threonine phosphatase activity"/>
    <property type="evidence" value="ECO:0007669"/>
    <property type="project" value="TreeGrafter"/>
</dbReference>
<dbReference type="PANTHER" id="PTHR47550">
    <property type="entry name" value="DUAL SPECIFICITY PROTEIN PHOSPHATASE PPS1"/>
    <property type="match status" value="1"/>
</dbReference>